<dbReference type="GO" id="GO:0030416">
    <property type="term" value="P:methylamine metabolic process"/>
    <property type="evidence" value="ECO:0007669"/>
    <property type="project" value="InterPro"/>
</dbReference>
<evidence type="ECO:0000256" key="3">
    <source>
        <dbReference type="ARBA" id="ARBA00022989"/>
    </source>
</evidence>
<dbReference type="GO" id="GO:0016020">
    <property type="term" value="C:membrane"/>
    <property type="evidence" value="ECO:0007669"/>
    <property type="project" value="UniProtKB-SubCell"/>
</dbReference>
<accession>A0AB37YMY8</accession>
<evidence type="ECO:0000313" key="8">
    <source>
        <dbReference type="Proteomes" id="UP000195728"/>
    </source>
</evidence>
<keyword evidence="2 5" id="KW-0812">Transmembrane</keyword>
<comment type="subcellular location">
    <subcellularLocation>
        <location evidence="1">Membrane</location>
        <topology evidence="1">Multi-pass membrane protein</topology>
    </subcellularLocation>
</comment>
<sequence>MEVSLALICSISLILGLLQLWVGAILLLLLIMYTIGIIVNLYRKRTNISCGCGGIVGDHNLSWTLVFRNIFLVGLIIFLIKNETDFFSLQSLLIYEKDISLIFNHNGIFSILLSTFLVLLIAILNSTFTIYRSMNHFLYLTKQIKE</sequence>
<dbReference type="Proteomes" id="UP000195728">
    <property type="component" value="Unassembled WGS sequence"/>
</dbReference>
<evidence type="ECO:0000256" key="1">
    <source>
        <dbReference type="ARBA" id="ARBA00004141"/>
    </source>
</evidence>
<proteinExistence type="predicted"/>
<comment type="caution">
    <text evidence="7">The sequence shown here is derived from an EMBL/GenBank/DDBJ whole genome shotgun (WGS) entry which is preliminary data.</text>
</comment>
<feature type="domain" description="Methylamine utilisation protein MauE" evidence="6">
    <location>
        <begin position="6"/>
        <end position="79"/>
    </location>
</feature>
<reference evidence="7 8" key="1">
    <citation type="submission" date="2016-08" db="EMBL/GenBank/DDBJ databases">
        <authorList>
            <person name="Loux V."/>
            <person name="Rue O."/>
        </authorList>
    </citation>
    <scope>NUCLEOTIDE SEQUENCE [LARGE SCALE GENOMIC DNA]</scope>
    <source>
        <strain evidence="7 8">WSBC_10311</strain>
    </source>
</reference>
<gene>
    <name evidence="7" type="ORF">BC10311_01080</name>
</gene>
<feature type="transmembrane region" description="Helical" evidence="5">
    <location>
        <begin position="20"/>
        <end position="42"/>
    </location>
</feature>
<dbReference type="Pfam" id="PF07291">
    <property type="entry name" value="MauE"/>
    <property type="match status" value="1"/>
</dbReference>
<evidence type="ECO:0000259" key="6">
    <source>
        <dbReference type="Pfam" id="PF07291"/>
    </source>
</evidence>
<dbReference type="EMBL" id="FMBG01000011">
    <property type="protein sequence ID" value="SCC00051.1"/>
    <property type="molecule type" value="Genomic_DNA"/>
</dbReference>
<evidence type="ECO:0000256" key="2">
    <source>
        <dbReference type="ARBA" id="ARBA00022692"/>
    </source>
</evidence>
<dbReference type="AlphaFoldDB" id="A0AB37YMY8"/>
<keyword evidence="4 5" id="KW-0472">Membrane</keyword>
<feature type="transmembrane region" description="Helical" evidence="5">
    <location>
        <begin position="63"/>
        <end position="81"/>
    </location>
</feature>
<organism evidence="7 8">
    <name type="scientific">Bacillus wiedmannii</name>
    <dbReference type="NCBI Taxonomy" id="1890302"/>
    <lineage>
        <taxon>Bacteria</taxon>
        <taxon>Bacillati</taxon>
        <taxon>Bacillota</taxon>
        <taxon>Bacilli</taxon>
        <taxon>Bacillales</taxon>
        <taxon>Bacillaceae</taxon>
        <taxon>Bacillus</taxon>
        <taxon>Bacillus cereus group</taxon>
    </lineage>
</organism>
<feature type="transmembrane region" description="Helical" evidence="5">
    <location>
        <begin position="101"/>
        <end position="124"/>
    </location>
</feature>
<evidence type="ECO:0000313" key="7">
    <source>
        <dbReference type="EMBL" id="SCC00051.1"/>
    </source>
</evidence>
<dbReference type="InterPro" id="IPR009908">
    <property type="entry name" value="Methylamine_util_MauE"/>
</dbReference>
<evidence type="ECO:0000256" key="4">
    <source>
        <dbReference type="ARBA" id="ARBA00023136"/>
    </source>
</evidence>
<evidence type="ECO:0000256" key="5">
    <source>
        <dbReference type="SAM" id="Phobius"/>
    </source>
</evidence>
<keyword evidence="3 5" id="KW-1133">Transmembrane helix</keyword>
<protein>
    <submittedName>
        <fullName evidence="7">Methylamine utilization protein MauE</fullName>
    </submittedName>
</protein>
<name>A0AB37YMY8_9BACI</name>